<sequence length="291" mass="31966">MELHYVKIHFEFLLEEDLEDPYLLYACRGGFEAAFRRVVSCDRTTCAGCRAAEGCPYPEIFGQQLARDPEALRRHQKPPLPFVFHFPRLLPLPNGGSSFTCSLTLFGSAVHHLPHFIEAVRILIEALPASVLKVEAEAPGGGRESVAGGLQPALPLLSAEDPTASGPLPPDRLTVRFVTPLKLTHEGRLVRRFSFAELTRALMRRVSSLAYYYEGLELPLDYRWLSQAAASVQPLGSDCRLEVWNGRPAGLIGSVTFAGDLEPFHLLLQLGGATHLGKGASFGFGRFQLEG</sequence>
<keyword evidence="3" id="KW-1185">Reference proteome</keyword>
<dbReference type="Gene3D" id="3.30.70.1900">
    <property type="match status" value="1"/>
</dbReference>
<dbReference type="RefSeq" id="WP_183363413.1">
    <property type="nucleotide sequence ID" value="NZ_BLXZ01000012.1"/>
</dbReference>
<comment type="caution">
    <text evidence="2">The sequence shown here is derived from an EMBL/GenBank/DDBJ whole genome shotgun (WGS) entry which is preliminary data.</text>
</comment>
<dbReference type="Pfam" id="PF10040">
    <property type="entry name" value="CRISPR_Cas6"/>
    <property type="match status" value="1"/>
</dbReference>
<dbReference type="InterPro" id="IPR019267">
    <property type="entry name" value="CRISPR-assoc_Cas6_C"/>
</dbReference>
<evidence type="ECO:0000313" key="3">
    <source>
        <dbReference type="Proteomes" id="UP000587586"/>
    </source>
</evidence>
<proteinExistence type="predicted"/>
<evidence type="ECO:0000313" key="2">
    <source>
        <dbReference type="EMBL" id="GFO70801.1"/>
    </source>
</evidence>
<evidence type="ECO:0000259" key="1">
    <source>
        <dbReference type="Pfam" id="PF10040"/>
    </source>
</evidence>
<feature type="domain" description="CRISPR-associated protein Cas6 C-terminal" evidence="1">
    <location>
        <begin position="175"/>
        <end position="286"/>
    </location>
</feature>
<dbReference type="EMBL" id="BLXZ01000012">
    <property type="protein sequence ID" value="GFO70801.1"/>
    <property type="molecule type" value="Genomic_DNA"/>
</dbReference>
<gene>
    <name evidence="2" type="ORF">GMLC_43800</name>
</gene>
<reference evidence="3" key="1">
    <citation type="submission" date="2020-06" db="EMBL/GenBank/DDBJ databases">
        <title>Draft genomic sequecing of Geomonas sp. Red745.</title>
        <authorList>
            <person name="Itoh H."/>
            <person name="Xu Z.X."/>
            <person name="Ushijima N."/>
            <person name="Masuda Y."/>
            <person name="Shiratori Y."/>
            <person name="Senoo K."/>
        </authorList>
    </citation>
    <scope>NUCLEOTIDE SEQUENCE [LARGE SCALE GENOMIC DNA]</scope>
    <source>
        <strain evidence="3">Red745</strain>
    </source>
</reference>
<name>A0A6V8NE21_9BACT</name>
<dbReference type="AlphaFoldDB" id="A0A6V8NE21"/>
<accession>A0A6V8NE21</accession>
<organism evidence="2 3">
    <name type="scientific">Geomonas limicola</name>
    <dbReference type="NCBI Taxonomy" id="2740186"/>
    <lineage>
        <taxon>Bacteria</taxon>
        <taxon>Pseudomonadati</taxon>
        <taxon>Thermodesulfobacteriota</taxon>
        <taxon>Desulfuromonadia</taxon>
        <taxon>Geobacterales</taxon>
        <taxon>Geobacteraceae</taxon>
        <taxon>Geomonas</taxon>
    </lineage>
</organism>
<protein>
    <recommendedName>
        <fullName evidence="1">CRISPR-associated protein Cas6 C-terminal domain-containing protein</fullName>
    </recommendedName>
</protein>
<dbReference type="Proteomes" id="UP000587586">
    <property type="component" value="Unassembled WGS sequence"/>
</dbReference>